<evidence type="ECO:0000256" key="1">
    <source>
        <dbReference type="ARBA" id="ARBA00001974"/>
    </source>
</evidence>
<evidence type="ECO:0000259" key="5">
    <source>
        <dbReference type="PROSITE" id="PS51387"/>
    </source>
</evidence>
<dbReference type="InterPro" id="IPR016169">
    <property type="entry name" value="FAD-bd_PCMH_sub2"/>
</dbReference>
<dbReference type="GO" id="GO:0071949">
    <property type="term" value="F:FAD binding"/>
    <property type="evidence" value="ECO:0007669"/>
    <property type="project" value="InterPro"/>
</dbReference>
<dbReference type="GO" id="GO:0022904">
    <property type="term" value="P:respiratory electron transport chain"/>
    <property type="evidence" value="ECO:0007669"/>
    <property type="project" value="TreeGrafter"/>
</dbReference>
<dbReference type="InterPro" id="IPR004113">
    <property type="entry name" value="FAD-bd_oxidored_4_C"/>
</dbReference>
<dbReference type="SUPFAM" id="SSF56176">
    <property type="entry name" value="FAD-binding/transporter-associated domain-like"/>
    <property type="match status" value="1"/>
</dbReference>
<evidence type="ECO:0000313" key="6">
    <source>
        <dbReference type="EMBL" id="MYZ48160.1"/>
    </source>
</evidence>
<keyword evidence="4" id="KW-0274">FAD</keyword>
<dbReference type="InterPro" id="IPR036318">
    <property type="entry name" value="FAD-bd_PCMH-like_sf"/>
</dbReference>
<evidence type="ECO:0000256" key="2">
    <source>
        <dbReference type="ARBA" id="ARBA00008000"/>
    </source>
</evidence>
<name>A0A964T4T0_9HYPH</name>
<dbReference type="InterPro" id="IPR016167">
    <property type="entry name" value="FAD-bd_PCMH_sub1"/>
</dbReference>
<dbReference type="SUPFAM" id="SSF55103">
    <property type="entry name" value="FAD-linked oxidases, C-terminal domain"/>
    <property type="match status" value="1"/>
</dbReference>
<dbReference type="PROSITE" id="PS51387">
    <property type="entry name" value="FAD_PCMH"/>
    <property type="match status" value="1"/>
</dbReference>
<dbReference type="GO" id="GO:0003824">
    <property type="term" value="F:catalytic activity"/>
    <property type="evidence" value="ECO:0007669"/>
    <property type="project" value="InterPro"/>
</dbReference>
<dbReference type="FunFam" id="1.10.45.10:FF:000001">
    <property type="entry name" value="D-lactate dehydrogenase mitochondrial"/>
    <property type="match status" value="1"/>
</dbReference>
<dbReference type="EMBL" id="SPKJ01000030">
    <property type="protein sequence ID" value="MYZ48160.1"/>
    <property type="molecule type" value="Genomic_DNA"/>
</dbReference>
<dbReference type="Gene3D" id="3.30.70.2740">
    <property type="match status" value="1"/>
</dbReference>
<reference evidence="6" key="1">
    <citation type="submission" date="2019-03" db="EMBL/GenBank/DDBJ databases">
        <title>Afifella sp. nov., isolated from activated sludge.</title>
        <authorList>
            <person name="Li Q."/>
            <person name="Liu Y."/>
        </authorList>
    </citation>
    <scope>NUCLEOTIDE SEQUENCE</scope>
    <source>
        <strain evidence="6">L72</strain>
    </source>
</reference>
<organism evidence="6 7">
    <name type="scientific">Propylenella binzhouense</name>
    <dbReference type="NCBI Taxonomy" id="2555902"/>
    <lineage>
        <taxon>Bacteria</taxon>
        <taxon>Pseudomonadati</taxon>
        <taxon>Pseudomonadota</taxon>
        <taxon>Alphaproteobacteria</taxon>
        <taxon>Hyphomicrobiales</taxon>
        <taxon>Propylenellaceae</taxon>
        <taxon>Propylenella</taxon>
    </lineage>
</organism>
<dbReference type="InterPro" id="IPR016164">
    <property type="entry name" value="FAD-linked_Oxase-like_C"/>
</dbReference>
<comment type="cofactor">
    <cofactor evidence="1">
        <name>FAD</name>
        <dbReference type="ChEBI" id="CHEBI:57692"/>
    </cofactor>
</comment>
<proteinExistence type="inferred from homology"/>
<comment type="similarity">
    <text evidence="2">Belongs to the FAD-binding oxidoreductase/transferase type 4 family.</text>
</comment>
<evidence type="ECO:0000256" key="4">
    <source>
        <dbReference type="ARBA" id="ARBA00022827"/>
    </source>
</evidence>
<dbReference type="InterPro" id="IPR016166">
    <property type="entry name" value="FAD-bd_PCMH"/>
</dbReference>
<dbReference type="PANTHER" id="PTHR43716:SF2">
    <property type="entry name" value="BLL6224 PROTEIN"/>
    <property type="match status" value="1"/>
</dbReference>
<evidence type="ECO:0000256" key="3">
    <source>
        <dbReference type="ARBA" id="ARBA00022630"/>
    </source>
</evidence>
<comment type="caution">
    <text evidence="6">The sequence shown here is derived from an EMBL/GenBank/DDBJ whole genome shotgun (WGS) entry which is preliminary data.</text>
</comment>
<dbReference type="Gene3D" id="3.30.70.2190">
    <property type="match status" value="1"/>
</dbReference>
<dbReference type="OrthoDB" id="9809290at2"/>
<dbReference type="RefSeq" id="WP_161140511.1">
    <property type="nucleotide sequence ID" value="NZ_SPKJ01000030.1"/>
</dbReference>
<dbReference type="InterPro" id="IPR006094">
    <property type="entry name" value="Oxid_FAD_bind_N"/>
</dbReference>
<dbReference type="Pfam" id="PF02913">
    <property type="entry name" value="FAD-oxidase_C"/>
    <property type="match status" value="1"/>
</dbReference>
<sequence>MAEDPDSARLLARLAAIVGERNVLTDPAEQARYLEEWRGLYHGLTPAVIRPATADEVAAVLKVASETRTPVVPQSGNTGLVGGQVPDESGHELVVSLDRLDRIRAIDVEGGTMTVEAGTVLQRVQEAAEEAGLFFPLSLGSQGSCRIGGNISSNAGGTGVLSYGNTRSLVLGLEVALPSGELWNGLRALHKDNSGYDLKQLFIGAEGTLGIVTAAVLKLFAKPRGRSVAFVGLSAPRQALGLFQLARERTGSLLTGFELIGRTGLEFAVRHLPGARDPLAEAHSWYVLLEISSGRSEADAQELMEAVLSAAFQDGLLADATIASSGEQQAAFWELRHGLSEVQKHEGASVKHDVSVAVHLIPEFIERALAAVTATVPGCRPVPFGHMGDGNIHFNISQPVGAAPGGFMARAGALNDAVHGIIADLGGSIAAEHGIGRSKRELLRRVRAPLELDLMRRVKAAIDPLGIMNPGRVI</sequence>
<dbReference type="AlphaFoldDB" id="A0A964T4T0"/>
<gene>
    <name evidence="6" type="ORF">E4O86_10605</name>
</gene>
<protein>
    <submittedName>
        <fullName evidence="6">FAD-binding oxidoreductase</fullName>
    </submittedName>
</protein>
<evidence type="ECO:0000313" key="7">
    <source>
        <dbReference type="Proteomes" id="UP000773614"/>
    </source>
</evidence>
<dbReference type="Gene3D" id="1.10.45.10">
    <property type="entry name" value="Vanillyl-alcohol Oxidase, Chain A, domain 4"/>
    <property type="match status" value="1"/>
</dbReference>
<dbReference type="InterPro" id="IPR051264">
    <property type="entry name" value="FAD-oxidored/transferase_4"/>
</dbReference>
<dbReference type="Pfam" id="PF01565">
    <property type="entry name" value="FAD_binding_4"/>
    <property type="match status" value="1"/>
</dbReference>
<dbReference type="InterPro" id="IPR016171">
    <property type="entry name" value="Vanillyl_alc_oxidase_C-sub2"/>
</dbReference>
<dbReference type="Proteomes" id="UP000773614">
    <property type="component" value="Unassembled WGS sequence"/>
</dbReference>
<dbReference type="Gene3D" id="3.30.465.10">
    <property type="match status" value="1"/>
</dbReference>
<keyword evidence="7" id="KW-1185">Reference proteome</keyword>
<dbReference type="Gene3D" id="3.30.43.10">
    <property type="entry name" value="Uridine Diphospho-n-acetylenolpyruvylglucosamine Reductase, domain 2"/>
    <property type="match status" value="1"/>
</dbReference>
<accession>A0A964T4T0</accession>
<feature type="domain" description="FAD-binding PCMH-type" evidence="5">
    <location>
        <begin position="41"/>
        <end position="222"/>
    </location>
</feature>
<keyword evidence="3" id="KW-0285">Flavoprotein</keyword>
<dbReference type="PANTHER" id="PTHR43716">
    <property type="entry name" value="D-2-HYDROXYGLUTARATE DEHYDROGENASE, MITOCHONDRIAL"/>
    <property type="match status" value="1"/>
</dbReference>